<sequence length="181" mass="21304">MEGSYYHRNRDNRKNYQKLYYEAKKGRRKVSKAARQAAMGRRRREQSGKRSTYRSPLTHSNPVDDPCRDSEAESTLQDAIIELRDQLSDQLGENNWVPDFKQTVQTWIDGYMDEVHEITTEGDHTRATRLHHLRRIIAGLRQEQDLADQGRDARRAVVEDLGLVLWGRRVNTIVFFKLYGW</sequence>
<protein>
    <submittedName>
        <fullName evidence="1">Uncharacterized protein</fullName>
    </submittedName>
</protein>
<name>A0ACB8REX1_9AGAM</name>
<dbReference type="Proteomes" id="UP000814033">
    <property type="component" value="Unassembled WGS sequence"/>
</dbReference>
<organism evidence="1 2">
    <name type="scientific">Auriscalpium vulgare</name>
    <dbReference type="NCBI Taxonomy" id="40419"/>
    <lineage>
        <taxon>Eukaryota</taxon>
        <taxon>Fungi</taxon>
        <taxon>Dikarya</taxon>
        <taxon>Basidiomycota</taxon>
        <taxon>Agaricomycotina</taxon>
        <taxon>Agaricomycetes</taxon>
        <taxon>Russulales</taxon>
        <taxon>Auriscalpiaceae</taxon>
        <taxon>Auriscalpium</taxon>
    </lineage>
</organism>
<dbReference type="EMBL" id="MU276055">
    <property type="protein sequence ID" value="KAI0042628.1"/>
    <property type="molecule type" value="Genomic_DNA"/>
</dbReference>
<accession>A0ACB8REX1</accession>
<comment type="caution">
    <text evidence="1">The sequence shown here is derived from an EMBL/GenBank/DDBJ whole genome shotgun (WGS) entry which is preliminary data.</text>
</comment>
<keyword evidence="2" id="KW-1185">Reference proteome</keyword>
<proteinExistence type="predicted"/>
<evidence type="ECO:0000313" key="2">
    <source>
        <dbReference type="Proteomes" id="UP000814033"/>
    </source>
</evidence>
<reference evidence="1" key="2">
    <citation type="journal article" date="2022" name="New Phytol.">
        <title>Evolutionary transition to the ectomycorrhizal habit in the genomes of a hyperdiverse lineage of mushroom-forming fungi.</title>
        <authorList>
            <person name="Looney B."/>
            <person name="Miyauchi S."/>
            <person name="Morin E."/>
            <person name="Drula E."/>
            <person name="Courty P.E."/>
            <person name="Kohler A."/>
            <person name="Kuo A."/>
            <person name="LaButti K."/>
            <person name="Pangilinan J."/>
            <person name="Lipzen A."/>
            <person name="Riley R."/>
            <person name="Andreopoulos W."/>
            <person name="He G."/>
            <person name="Johnson J."/>
            <person name="Nolan M."/>
            <person name="Tritt A."/>
            <person name="Barry K.W."/>
            <person name="Grigoriev I.V."/>
            <person name="Nagy L.G."/>
            <person name="Hibbett D."/>
            <person name="Henrissat B."/>
            <person name="Matheny P.B."/>
            <person name="Labbe J."/>
            <person name="Martin F.M."/>
        </authorList>
    </citation>
    <scope>NUCLEOTIDE SEQUENCE</scope>
    <source>
        <strain evidence="1">FP105234-sp</strain>
    </source>
</reference>
<reference evidence="1" key="1">
    <citation type="submission" date="2021-02" db="EMBL/GenBank/DDBJ databases">
        <authorList>
            <consortium name="DOE Joint Genome Institute"/>
            <person name="Ahrendt S."/>
            <person name="Looney B.P."/>
            <person name="Miyauchi S."/>
            <person name="Morin E."/>
            <person name="Drula E."/>
            <person name="Courty P.E."/>
            <person name="Chicoki N."/>
            <person name="Fauchery L."/>
            <person name="Kohler A."/>
            <person name="Kuo A."/>
            <person name="Labutti K."/>
            <person name="Pangilinan J."/>
            <person name="Lipzen A."/>
            <person name="Riley R."/>
            <person name="Andreopoulos W."/>
            <person name="He G."/>
            <person name="Johnson J."/>
            <person name="Barry K.W."/>
            <person name="Grigoriev I.V."/>
            <person name="Nagy L."/>
            <person name="Hibbett D."/>
            <person name="Henrissat B."/>
            <person name="Matheny P.B."/>
            <person name="Labbe J."/>
            <person name="Martin F."/>
        </authorList>
    </citation>
    <scope>NUCLEOTIDE SEQUENCE</scope>
    <source>
        <strain evidence="1">FP105234-sp</strain>
    </source>
</reference>
<evidence type="ECO:0000313" key="1">
    <source>
        <dbReference type="EMBL" id="KAI0042628.1"/>
    </source>
</evidence>
<gene>
    <name evidence="1" type="ORF">FA95DRAFT_1610032</name>
</gene>